<feature type="transmembrane region" description="Helical" evidence="8">
    <location>
        <begin position="207"/>
        <end position="227"/>
    </location>
</feature>
<accession>A0ABY8MGG6</accession>
<feature type="transmembrane region" description="Helical" evidence="8">
    <location>
        <begin position="239"/>
        <end position="258"/>
    </location>
</feature>
<feature type="transmembrane region" description="Helical" evidence="8">
    <location>
        <begin position="12"/>
        <end position="32"/>
    </location>
</feature>
<evidence type="ECO:0000256" key="6">
    <source>
        <dbReference type="ARBA" id="ARBA00022989"/>
    </source>
</evidence>
<feature type="transmembrane region" description="Helical" evidence="8">
    <location>
        <begin position="117"/>
        <end position="136"/>
    </location>
</feature>
<name>A0ABY8MGG6_9SPIO</name>
<evidence type="ECO:0000256" key="2">
    <source>
        <dbReference type="ARBA" id="ARBA00022448"/>
    </source>
</evidence>
<keyword evidence="4" id="KW-0997">Cell inner membrane</keyword>
<reference evidence="9 10" key="1">
    <citation type="submission" date="2023-04" db="EMBL/GenBank/DDBJ databases">
        <title>Spirochaete genome identified in red abalone sample constitutes a novel genus.</title>
        <authorList>
            <person name="Sharma S.P."/>
            <person name="Purcell C.M."/>
            <person name="Hyde J.R."/>
            <person name="Severin A.J."/>
        </authorList>
    </citation>
    <scope>NUCLEOTIDE SEQUENCE [LARGE SCALE GENOMIC DNA]</scope>
    <source>
        <strain evidence="9 10">SP-2023</strain>
    </source>
</reference>
<keyword evidence="10" id="KW-1185">Reference proteome</keyword>
<evidence type="ECO:0000256" key="1">
    <source>
        <dbReference type="ARBA" id="ARBA00004651"/>
    </source>
</evidence>
<keyword evidence="5 8" id="KW-0812">Transmembrane</keyword>
<organism evidence="9 10">
    <name type="scientific">Candidatus Haliotispira prima</name>
    <dbReference type="NCBI Taxonomy" id="3034016"/>
    <lineage>
        <taxon>Bacteria</taxon>
        <taxon>Pseudomonadati</taxon>
        <taxon>Spirochaetota</taxon>
        <taxon>Spirochaetia</taxon>
        <taxon>Spirochaetales</taxon>
        <taxon>Spirochaetaceae</taxon>
        <taxon>Candidatus Haliotispira</taxon>
    </lineage>
</organism>
<keyword evidence="7 8" id="KW-0472">Membrane</keyword>
<feature type="transmembrane region" description="Helical" evidence="8">
    <location>
        <begin position="72"/>
        <end position="105"/>
    </location>
</feature>
<feature type="transmembrane region" description="Helical" evidence="8">
    <location>
        <begin position="264"/>
        <end position="281"/>
    </location>
</feature>
<dbReference type="CDD" id="cd06579">
    <property type="entry name" value="TM_PBP1_transp_AraH_like"/>
    <property type="match status" value="1"/>
</dbReference>
<feature type="transmembrane region" description="Helical" evidence="8">
    <location>
        <begin position="293"/>
        <end position="310"/>
    </location>
</feature>
<dbReference type="EMBL" id="CP123443">
    <property type="protein sequence ID" value="WGK69102.1"/>
    <property type="molecule type" value="Genomic_DNA"/>
</dbReference>
<keyword evidence="6 8" id="KW-1133">Transmembrane helix</keyword>
<dbReference type="Proteomes" id="UP001228690">
    <property type="component" value="Chromosome"/>
</dbReference>
<protein>
    <submittedName>
        <fullName evidence="9">ABC transporter permease</fullName>
    </submittedName>
</protein>
<comment type="subcellular location">
    <subcellularLocation>
        <location evidence="1">Cell membrane</location>
        <topology evidence="1">Multi-pass membrane protein</topology>
    </subcellularLocation>
</comment>
<dbReference type="Pfam" id="PF02653">
    <property type="entry name" value="BPD_transp_2"/>
    <property type="match status" value="1"/>
</dbReference>
<dbReference type="RefSeq" id="WP_326927290.1">
    <property type="nucleotide sequence ID" value="NZ_CP123443.1"/>
</dbReference>
<feature type="transmembrane region" description="Helical" evidence="8">
    <location>
        <begin position="44"/>
        <end position="65"/>
    </location>
</feature>
<sequence length="318" mass="34466">MTEFGRIFRERNIIFVTIFGALVFSLVSPRFLSIDNMVAILRQIVPIGLIALGQFFVVVSGNIDLSMGMASVFFSIVLGVFFGVMGSVVPGIIAVIVASLLLGFLNGVLVAKLKLPSFIVTLSTLFTVTGLSGLIIPRGKQIFLVGEFFRFVGSAKFLGLYWSFLFLIFLFILAYIIYNHTKWGVYIISIGNNEENTRLAGVNVTRIKIGVFMFSSLCSGFAGLILSSRMGFVQPGLDGNGLLLDGIAAIIIGGTLILGGRGTIGGAFWGLLFMGIINNSLNLLNVPDVQHQVFKGLVILAALGVNWLLWQSRQTESH</sequence>
<evidence type="ECO:0000256" key="5">
    <source>
        <dbReference type="ARBA" id="ARBA00022692"/>
    </source>
</evidence>
<proteinExistence type="predicted"/>
<feature type="transmembrane region" description="Helical" evidence="8">
    <location>
        <begin position="157"/>
        <end position="178"/>
    </location>
</feature>
<evidence type="ECO:0000256" key="7">
    <source>
        <dbReference type="ARBA" id="ARBA00023136"/>
    </source>
</evidence>
<gene>
    <name evidence="9" type="ORF">P0082_11555</name>
</gene>
<dbReference type="PANTHER" id="PTHR32196:SF21">
    <property type="entry name" value="ABC TRANSPORTER PERMEASE PROTEIN YPHD-RELATED"/>
    <property type="match status" value="1"/>
</dbReference>
<dbReference type="InterPro" id="IPR001851">
    <property type="entry name" value="ABC_transp_permease"/>
</dbReference>
<evidence type="ECO:0000313" key="9">
    <source>
        <dbReference type="EMBL" id="WGK69102.1"/>
    </source>
</evidence>
<evidence type="ECO:0000313" key="10">
    <source>
        <dbReference type="Proteomes" id="UP001228690"/>
    </source>
</evidence>
<evidence type="ECO:0000256" key="8">
    <source>
        <dbReference type="SAM" id="Phobius"/>
    </source>
</evidence>
<keyword evidence="2" id="KW-0813">Transport</keyword>
<evidence type="ECO:0000256" key="4">
    <source>
        <dbReference type="ARBA" id="ARBA00022519"/>
    </source>
</evidence>
<keyword evidence="3" id="KW-1003">Cell membrane</keyword>
<evidence type="ECO:0000256" key="3">
    <source>
        <dbReference type="ARBA" id="ARBA00022475"/>
    </source>
</evidence>
<dbReference type="PANTHER" id="PTHR32196">
    <property type="entry name" value="ABC TRANSPORTER PERMEASE PROTEIN YPHD-RELATED-RELATED"/>
    <property type="match status" value="1"/>
</dbReference>